<evidence type="ECO:0000313" key="4">
    <source>
        <dbReference type="Proteomes" id="UP001596395"/>
    </source>
</evidence>
<sequence>MRTPTAVLVAVALVAAAVSGAGIAGAATGDALAADATPTASVDDTTAPASVDDTTALQSTAVATPENLSVRVKTPRTIAKNVTQNYSVAVDGADGNVTATWTFDREAANGTDGVTKNGTAVQHTWADGGNATITVTVVDESGASVTKELTVTVVEYGSADDDPAGSTPFRFVGSMIVMVLAMVLLPAVLYLFVLPTAMTYLTDEFS</sequence>
<name>A0ABD5VKE2_9EURY</name>
<dbReference type="AlphaFoldDB" id="A0ABD5VKE2"/>
<keyword evidence="1" id="KW-0472">Membrane</keyword>
<dbReference type="CDD" id="cd00146">
    <property type="entry name" value="PKD"/>
    <property type="match status" value="1"/>
</dbReference>
<organism evidence="3 4">
    <name type="scientific">Halorubellus litoreus</name>
    <dbReference type="NCBI Taxonomy" id="755308"/>
    <lineage>
        <taxon>Archaea</taxon>
        <taxon>Methanobacteriati</taxon>
        <taxon>Methanobacteriota</taxon>
        <taxon>Stenosarchaea group</taxon>
        <taxon>Halobacteria</taxon>
        <taxon>Halobacteriales</taxon>
        <taxon>Halorubellaceae</taxon>
        <taxon>Halorubellus</taxon>
    </lineage>
</organism>
<evidence type="ECO:0000259" key="2">
    <source>
        <dbReference type="PROSITE" id="PS50093"/>
    </source>
</evidence>
<feature type="transmembrane region" description="Helical" evidence="1">
    <location>
        <begin position="171"/>
        <end position="193"/>
    </location>
</feature>
<dbReference type="PROSITE" id="PS50093">
    <property type="entry name" value="PKD"/>
    <property type="match status" value="1"/>
</dbReference>
<dbReference type="InterPro" id="IPR000601">
    <property type="entry name" value="PKD_dom"/>
</dbReference>
<dbReference type="RefSeq" id="WP_336350612.1">
    <property type="nucleotide sequence ID" value="NZ_JAZAQL010000002.1"/>
</dbReference>
<dbReference type="Pfam" id="PF00801">
    <property type="entry name" value="PKD"/>
    <property type="match status" value="1"/>
</dbReference>
<evidence type="ECO:0000313" key="3">
    <source>
        <dbReference type="EMBL" id="MFC6953657.1"/>
    </source>
</evidence>
<feature type="domain" description="PKD" evidence="2">
    <location>
        <begin position="92"/>
        <end position="153"/>
    </location>
</feature>
<proteinExistence type="predicted"/>
<keyword evidence="4" id="KW-1185">Reference proteome</keyword>
<dbReference type="InterPro" id="IPR013783">
    <property type="entry name" value="Ig-like_fold"/>
</dbReference>
<accession>A0ABD5VKE2</accession>
<dbReference type="Proteomes" id="UP001596395">
    <property type="component" value="Unassembled WGS sequence"/>
</dbReference>
<comment type="caution">
    <text evidence="3">The sequence shown here is derived from an EMBL/GenBank/DDBJ whole genome shotgun (WGS) entry which is preliminary data.</text>
</comment>
<dbReference type="Gene3D" id="2.60.40.10">
    <property type="entry name" value="Immunoglobulins"/>
    <property type="match status" value="1"/>
</dbReference>
<gene>
    <name evidence="3" type="ORF">ACFQGB_12360</name>
</gene>
<evidence type="ECO:0000256" key="1">
    <source>
        <dbReference type="SAM" id="Phobius"/>
    </source>
</evidence>
<keyword evidence="1" id="KW-1133">Transmembrane helix</keyword>
<dbReference type="SUPFAM" id="SSF49299">
    <property type="entry name" value="PKD domain"/>
    <property type="match status" value="1"/>
</dbReference>
<protein>
    <submittedName>
        <fullName evidence="3">PKD domain-containing protein</fullName>
    </submittedName>
</protein>
<keyword evidence="1" id="KW-0812">Transmembrane</keyword>
<reference evidence="3 4" key="1">
    <citation type="journal article" date="2019" name="Int. J. Syst. Evol. Microbiol.">
        <title>The Global Catalogue of Microorganisms (GCM) 10K type strain sequencing project: providing services to taxonomists for standard genome sequencing and annotation.</title>
        <authorList>
            <consortium name="The Broad Institute Genomics Platform"/>
            <consortium name="The Broad Institute Genome Sequencing Center for Infectious Disease"/>
            <person name="Wu L."/>
            <person name="Ma J."/>
        </authorList>
    </citation>
    <scope>NUCLEOTIDE SEQUENCE [LARGE SCALE GENOMIC DNA]</scope>
    <source>
        <strain evidence="3 4">GX26</strain>
    </source>
</reference>
<dbReference type="EMBL" id="JBHSXN010000002">
    <property type="protein sequence ID" value="MFC6953657.1"/>
    <property type="molecule type" value="Genomic_DNA"/>
</dbReference>
<dbReference type="InterPro" id="IPR035986">
    <property type="entry name" value="PKD_dom_sf"/>
</dbReference>